<keyword evidence="1" id="KW-0812">Transmembrane</keyword>
<organism evidence="2 3">
    <name type="scientific">Absidia repens</name>
    <dbReference type="NCBI Taxonomy" id="90262"/>
    <lineage>
        <taxon>Eukaryota</taxon>
        <taxon>Fungi</taxon>
        <taxon>Fungi incertae sedis</taxon>
        <taxon>Mucoromycota</taxon>
        <taxon>Mucoromycotina</taxon>
        <taxon>Mucoromycetes</taxon>
        <taxon>Mucorales</taxon>
        <taxon>Cunninghamellaceae</taxon>
        <taxon>Absidia</taxon>
    </lineage>
</organism>
<dbReference type="OrthoDB" id="2289866at2759"/>
<feature type="transmembrane region" description="Helical" evidence="1">
    <location>
        <begin position="78"/>
        <end position="101"/>
    </location>
</feature>
<accession>A0A1X2I277</accession>
<dbReference type="Proteomes" id="UP000193560">
    <property type="component" value="Unassembled WGS sequence"/>
</dbReference>
<protein>
    <recommendedName>
        <fullName evidence="4">Inositolphosphorylceramide synthase subunit Kei1-domain-containing protein</fullName>
    </recommendedName>
</protein>
<dbReference type="EMBL" id="MCGE01000033">
    <property type="protein sequence ID" value="ORZ07826.1"/>
    <property type="molecule type" value="Genomic_DNA"/>
</dbReference>
<feature type="transmembrane region" description="Helical" evidence="1">
    <location>
        <begin position="113"/>
        <end position="132"/>
    </location>
</feature>
<name>A0A1X2I277_9FUNG</name>
<keyword evidence="1" id="KW-0472">Membrane</keyword>
<keyword evidence="1" id="KW-1133">Transmembrane helix</keyword>
<evidence type="ECO:0000313" key="2">
    <source>
        <dbReference type="EMBL" id="ORZ07826.1"/>
    </source>
</evidence>
<evidence type="ECO:0008006" key="4">
    <source>
        <dbReference type="Google" id="ProtNLM"/>
    </source>
</evidence>
<evidence type="ECO:0000313" key="3">
    <source>
        <dbReference type="Proteomes" id="UP000193560"/>
    </source>
</evidence>
<evidence type="ECO:0000256" key="1">
    <source>
        <dbReference type="SAM" id="Phobius"/>
    </source>
</evidence>
<sequence length="291" mass="32843">MIRHLPTWMYPYPDILPQQRSRTLHAAHSYTRKFCGCMSLRGGCTVACFIWTGLNLYGCILAFQGRSPIFSYIDRTALLIQGAICLIFVLVALFAFFAVFVNMPGSLSFAHRSVWLMVITFLIDYFVNMVLFGVQQSQFQDWCIDKSRDAVNSELSNVIASNSNNGTTVQLTFSPNVPGSDLYNCTRLWQDEVKFSVITFVMIAVCYVYWATCLWSYEQKVLVLFTSELQQGAIEDSARMANLNSMNGMMNIKPSKEQGNYPAPPPSDNNQQTLAQVTTNALSSLWSKIRS</sequence>
<comment type="caution">
    <text evidence="2">The sequence shown here is derived from an EMBL/GenBank/DDBJ whole genome shotgun (WGS) entry which is preliminary data.</text>
</comment>
<feature type="transmembrane region" description="Helical" evidence="1">
    <location>
        <begin position="42"/>
        <end position="63"/>
    </location>
</feature>
<keyword evidence="3" id="KW-1185">Reference proteome</keyword>
<dbReference type="AlphaFoldDB" id="A0A1X2I277"/>
<reference evidence="2 3" key="1">
    <citation type="submission" date="2016-07" db="EMBL/GenBank/DDBJ databases">
        <title>Pervasive Adenine N6-methylation of Active Genes in Fungi.</title>
        <authorList>
            <consortium name="DOE Joint Genome Institute"/>
            <person name="Mondo S.J."/>
            <person name="Dannebaum R.O."/>
            <person name="Kuo R.C."/>
            <person name="Labutti K."/>
            <person name="Haridas S."/>
            <person name="Kuo A."/>
            <person name="Salamov A."/>
            <person name="Ahrendt S.R."/>
            <person name="Lipzen A."/>
            <person name="Sullivan W."/>
            <person name="Andreopoulos W.B."/>
            <person name="Clum A."/>
            <person name="Lindquist E."/>
            <person name="Daum C."/>
            <person name="Ramamoorthy G.K."/>
            <person name="Gryganskyi A."/>
            <person name="Culley D."/>
            <person name="Magnuson J.K."/>
            <person name="James T.Y."/>
            <person name="O'Malley M.A."/>
            <person name="Stajich J.E."/>
            <person name="Spatafora J.W."/>
            <person name="Visel A."/>
            <person name="Grigoriev I.V."/>
        </authorList>
    </citation>
    <scope>NUCLEOTIDE SEQUENCE [LARGE SCALE GENOMIC DNA]</scope>
    <source>
        <strain evidence="2 3">NRRL 1336</strain>
    </source>
</reference>
<feature type="transmembrane region" description="Helical" evidence="1">
    <location>
        <begin position="197"/>
        <end position="217"/>
    </location>
</feature>
<gene>
    <name evidence="2" type="ORF">BCR42DRAFT_425556</name>
</gene>
<proteinExistence type="predicted"/>